<organism evidence="2 3">
    <name type="scientific">Imshaugia aleurites</name>
    <dbReference type="NCBI Taxonomy" id="172621"/>
    <lineage>
        <taxon>Eukaryota</taxon>
        <taxon>Fungi</taxon>
        <taxon>Dikarya</taxon>
        <taxon>Ascomycota</taxon>
        <taxon>Pezizomycotina</taxon>
        <taxon>Lecanoromycetes</taxon>
        <taxon>OSLEUM clade</taxon>
        <taxon>Lecanoromycetidae</taxon>
        <taxon>Lecanorales</taxon>
        <taxon>Lecanorineae</taxon>
        <taxon>Parmeliaceae</taxon>
        <taxon>Imshaugia</taxon>
    </lineage>
</organism>
<feature type="region of interest" description="Disordered" evidence="1">
    <location>
        <begin position="288"/>
        <end position="344"/>
    </location>
</feature>
<dbReference type="Proteomes" id="UP000664534">
    <property type="component" value="Unassembled WGS sequence"/>
</dbReference>
<dbReference type="AlphaFoldDB" id="A0A8H3FZL2"/>
<gene>
    <name evidence="2" type="ORF">IMSHALPRED_009391</name>
</gene>
<feature type="compositionally biased region" description="Basic and acidic residues" evidence="1">
    <location>
        <begin position="308"/>
        <end position="321"/>
    </location>
</feature>
<protein>
    <submittedName>
        <fullName evidence="2">Uncharacterized protein</fullName>
    </submittedName>
</protein>
<reference evidence="2" key="1">
    <citation type="submission" date="2021-03" db="EMBL/GenBank/DDBJ databases">
        <authorList>
            <person name="Tagirdzhanova G."/>
        </authorList>
    </citation>
    <scope>NUCLEOTIDE SEQUENCE</scope>
</reference>
<dbReference type="EMBL" id="CAJPDT010000071">
    <property type="protein sequence ID" value="CAF9933556.1"/>
    <property type="molecule type" value="Genomic_DNA"/>
</dbReference>
<dbReference type="OrthoDB" id="10437774at2759"/>
<sequence length="344" mass="38598">MAHPLDLPSTDLLVSFAGLKTDSRQAVASTQIEQDSKTSAPPIVAADGQEQVGLLTLPREIRDQVYLNLVVAADPIQYDERFETLSGNDTFTTTATMCMFEDASNAQVAQEAREMFYQHNTFLIYTHDIAAFLGAKNHAMSIRAGEGVEPTIHSTSFEVGAWVRKLAVRVGWHASGGWFADECCCKPAPDLRILLESSALRSVIIDARFGAWTYGYPQGIGWDLLKEMNEKWRKEFKIYNDQTSWGDTRRYTSERYDLSKRWLPENQESQDAERLNTESGDDQRVQMMESEEAELWGASENGEEGAEQEAKREDAIEAADRDEQEALSVEKAELEDPPIALNGK</sequence>
<evidence type="ECO:0000313" key="2">
    <source>
        <dbReference type="EMBL" id="CAF9933556.1"/>
    </source>
</evidence>
<evidence type="ECO:0000256" key="1">
    <source>
        <dbReference type="SAM" id="MobiDB-lite"/>
    </source>
</evidence>
<comment type="caution">
    <text evidence="2">The sequence shown here is derived from an EMBL/GenBank/DDBJ whole genome shotgun (WGS) entry which is preliminary data.</text>
</comment>
<proteinExistence type="predicted"/>
<evidence type="ECO:0000313" key="3">
    <source>
        <dbReference type="Proteomes" id="UP000664534"/>
    </source>
</evidence>
<name>A0A8H3FZL2_9LECA</name>
<accession>A0A8H3FZL2</accession>
<keyword evidence="3" id="KW-1185">Reference proteome</keyword>